<gene>
    <name evidence="7" type="ORF">EJP77_02730</name>
</gene>
<dbReference type="CDD" id="cd07995">
    <property type="entry name" value="TPK"/>
    <property type="match status" value="1"/>
</dbReference>
<dbReference type="InterPro" id="IPR036759">
    <property type="entry name" value="TPK_catalytic_sf"/>
</dbReference>
<dbReference type="GO" id="GO:0004788">
    <property type="term" value="F:thiamine diphosphokinase activity"/>
    <property type="evidence" value="ECO:0007669"/>
    <property type="project" value="UniProtKB-UniRule"/>
</dbReference>
<dbReference type="Gene3D" id="3.40.50.10240">
    <property type="entry name" value="Thiamin pyrophosphokinase, catalytic domain"/>
    <property type="match status" value="1"/>
</dbReference>
<dbReference type="SUPFAM" id="SSF63862">
    <property type="entry name" value="Thiamin pyrophosphokinase, substrate-binding domain"/>
    <property type="match status" value="1"/>
</dbReference>
<dbReference type="InterPro" id="IPR007373">
    <property type="entry name" value="Thiamin_PyroPKinase_B1-bd"/>
</dbReference>
<dbReference type="GO" id="GO:0005524">
    <property type="term" value="F:ATP binding"/>
    <property type="evidence" value="ECO:0007669"/>
    <property type="project" value="UniProtKB-KW"/>
</dbReference>
<dbReference type="GO" id="GO:0016301">
    <property type="term" value="F:kinase activity"/>
    <property type="evidence" value="ECO:0007669"/>
    <property type="project" value="UniProtKB-KW"/>
</dbReference>
<dbReference type="PANTHER" id="PTHR41299:SF1">
    <property type="entry name" value="THIAMINE PYROPHOSPHOKINASE"/>
    <property type="match status" value="1"/>
</dbReference>
<dbReference type="SMART" id="SM00983">
    <property type="entry name" value="TPK_B1_binding"/>
    <property type="match status" value="1"/>
</dbReference>
<keyword evidence="4" id="KW-0067">ATP-binding</keyword>
<dbReference type="PANTHER" id="PTHR41299">
    <property type="entry name" value="THIAMINE PYROPHOSPHOKINASE"/>
    <property type="match status" value="1"/>
</dbReference>
<proteinExistence type="predicted"/>
<evidence type="ECO:0000259" key="6">
    <source>
        <dbReference type="SMART" id="SM00983"/>
    </source>
</evidence>
<dbReference type="NCBIfam" id="TIGR01378">
    <property type="entry name" value="thi_PPkinase"/>
    <property type="match status" value="1"/>
</dbReference>
<keyword evidence="3 7" id="KW-0418">Kinase</keyword>
<dbReference type="GO" id="GO:0009229">
    <property type="term" value="P:thiamine diphosphate biosynthetic process"/>
    <property type="evidence" value="ECO:0007669"/>
    <property type="project" value="InterPro"/>
</dbReference>
<evidence type="ECO:0000256" key="2">
    <source>
        <dbReference type="ARBA" id="ARBA00022741"/>
    </source>
</evidence>
<dbReference type="EMBL" id="RZNX01000001">
    <property type="protein sequence ID" value="RUT36594.1"/>
    <property type="molecule type" value="Genomic_DNA"/>
</dbReference>
<comment type="caution">
    <text evidence="7">The sequence shown here is derived from an EMBL/GenBank/DDBJ whole genome shotgun (WGS) entry which is preliminary data.</text>
</comment>
<evidence type="ECO:0000256" key="4">
    <source>
        <dbReference type="ARBA" id="ARBA00022840"/>
    </source>
</evidence>
<dbReference type="GO" id="GO:0030975">
    <property type="term" value="F:thiamine binding"/>
    <property type="evidence" value="ECO:0007669"/>
    <property type="project" value="InterPro"/>
</dbReference>
<keyword evidence="2" id="KW-0547">Nucleotide-binding</keyword>
<keyword evidence="1 7" id="KW-0808">Transferase</keyword>
<reference evidence="7 8" key="1">
    <citation type="submission" date="2018-12" db="EMBL/GenBank/DDBJ databases">
        <authorList>
            <person name="Sun L."/>
            <person name="Chen Z."/>
        </authorList>
    </citation>
    <scope>NUCLEOTIDE SEQUENCE [LARGE SCALE GENOMIC DNA]</scope>
    <source>
        <strain evidence="7 8">3-5-3</strain>
    </source>
</reference>
<dbReference type="RefSeq" id="WP_127198283.1">
    <property type="nucleotide sequence ID" value="NZ_RZNX01000001.1"/>
</dbReference>
<dbReference type="Pfam" id="PF04263">
    <property type="entry name" value="TPK_catalytic"/>
    <property type="match status" value="1"/>
</dbReference>
<evidence type="ECO:0000313" key="8">
    <source>
        <dbReference type="Proteomes" id="UP000272464"/>
    </source>
</evidence>
<dbReference type="Proteomes" id="UP000272464">
    <property type="component" value="Unassembled WGS sequence"/>
</dbReference>
<dbReference type="Pfam" id="PF04265">
    <property type="entry name" value="TPK_B1_binding"/>
    <property type="match status" value="1"/>
</dbReference>
<dbReference type="AlphaFoldDB" id="A0A433XRF9"/>
<feature type="domain" description="Thiamin pyrophosphokinase thiamin-binding" evidence="6">
    <location>
        <begin position="141"/>
        <end position="207"/>
    </location>
</feature>
<dbReference type="GO" id="GO:0006772">
    <property type="term" value="P:thiamine metabolic process"/>
    <property type="evidence" value="ECO:0007669"/>
    <property type="project" value="UniProtKB-UniRule"/>
</dbReference>
<dbReference type="InterPro" id="IPR006282">
    <property type="entry name" value="Thi_PPkinase"/>
</dbReference>
<dbReference type="SUPFAM" id="SSF63999">
    <property type="entry name" value="Thiamin pyrophosphokinase, catalytic domain"/>
    <property type="match status" value="1"/>
</dbReference>
<accession>A0A433XRF9</accession>
<protein>
    <recommendedName>
        <fullName evidence="5">Thiamine diphosphokinase</fullName>
        <ecNumber evidence="5">2.7.6.2</ecNumber>
    </recommendedName>
</protein>
<organism evidence="7 8">
    <name type="scientific">Paenibacillus zeisoli</name>
    <dbReference type="NCBI Taxonomy" id="2496267"/>
    <lineage>
        <taxon>Bacteria</taxon>
        <taxon>Bacillati</taxon>
        <taxon>Bacillota</taxon>
        <taxon>Bacilli</taxon>
        <taxon>Bacillales</taxon>
        <taxon>Paenibacillaceae</taxon>
        <taxon>Paenibacillus</taxon>
    </lineage>
</organism>
<dbReference type="InterPro" id="IPR053149">
    <property type="entry name" value="TPK"/>
</dbReference>
<dbReference type="InterPro" id="IPR036371">
    <property type="entry name" value="TPK_B1-bd_sf"/>
</dbReference>
<dbReference type="InterPro" id="IPR007371">
    <property type="entry name" value="TPK_catalytic"/>
</dbReference>
<evidence type="ECO:0000313" key="7">
    <source>
        <dbReference type="EMBL" id="RUT36594.1"/>
    </source>
</evidence>
<keyword evidence="8" id="KW-1185">Reference proteome</keyword>
<dbReference type="EC" id="2.7.6.2" evidence="5"/>
<name>A0A433XRF9_9BACL</name>
<evidence type="ECO:0000256" key="5">
    <source>
        <dbReference type="NCBIfam" id="TIGR01378"/>
    </source>
</evidence>
<evidence type="ECO:0000256" key="1">
    <source>
        <dbReference type="ARBA" id="ARBA00022679"/>
    </source>
</evidence>
<dbReference type="OrthoDB" id="9804377at2"/>
<evidence type="ECO:0000256" key="3">
    <source>
        <dbReference type="ARBA" id="ARBA00022777"/>
    </source>
</evidence>
<sequence length="213" mass="23499">MPPRRVLIFTGGNIKKDSIHEIQEDDFIIGADKGALFLVDNGIQPDIAAGDFDSVTEDELERIRKSSRKLFTCDPVDKNLTDTELAFEMALDQRPEEVVMIGAIGSRLDHSLANIQMMLRGLQHKVVSSILDEHNYISLTGSSLKVKDRGFTYVSLLPLTPEVTGITLNGFMYPLQDATIQMGQSLGISNRLTGHEGTIQIESGLLLVIQSKD</sequence>